<comment type="caution">
    <text evidence="1">The sequence shown here is derived from an EMBL/GenBank/DDBJ whole genome shotgun (WGS) entry which is preliminary data.</text>
</comment>
<dbReference type="EMBL" id="LAZR01001098">
    <property type="protein sequence ID" value="KKN50735.1"/>
    <property type="molecule type" value="Genomic_DNA"/>
</dbReference>
<gene>
    <name evidence="1" type="ORF">LCGC14_0629970</name>
</gene>
<accession>A0A0F9R282</accession>
<dbReference type="AlphaFoldDB" id="A0A0F9R282"/>
<proteinExistence type="predicted"/>
<evidence type="ECO:0000313" key="1">
    <source>
        <dbReference type="EMBL" id="KKN50735.1"/>
    </source>
</evidence>
<organism evidence="1">
    <name type="scientific">marine sediment metagenome</name>
    <dbReference type="NCBI Taxonomy" id="412755"/>
    <lineage>
        <taxon>unclassified sequences</taxon>
        <taxon>metagenomes</taxon>
        <taxon>ecological metagenomes</taxon>
    </lineage>
</organism>
<protein>
    <submittedName>
        <fullName evidence="1">Uncharacterized protein</fullName>
    </submittedName>
</protein>
<reference evidence="1" key="1">
    <citation type="journal article" date="2015" name="Nature">
        <title>Complex archaea that bridge the gap between prokaryotes and eukaryotes.</title>
        <authorList>
            <person name="Spang A."/>
            <person name="Saw J.H."/>
            <person name="Jorgensen S.L."/>
            <person name="Zaremba-Niedzwiedzka K."/>
            <person name="Martijn J."/>
            <person name="Lind A.E."/>
            <person name="van Eijk R."/>
            <person name="Schleper C."/>
            <person name="Guy L."/>
            <person name="Ettema T.J."/>
        </authorList>
    </citation>
    <scope>NUCLEOTIDE SEQUENCE</scope>
</reference>
<name>A0A0F9R282_9ZZZZ</name>
<sequence>MMESINQLPPAGLLHLSLWVMYLDPEQSISKNEPVEEDYTEFLCSLMDNISIPEA</sequence>